<accession>A0A1W6KAL1</accession>
<dbReference type="Pfam" id="PF04392">
    <property type="entry name" value="ABC_sub_bind"/>
    <property type="match status" value="1"/>
</dbReference>
<dbReference type="EMBL" id="CP020931">
    <property type="protein sequence ID" value="ARM84485.1"/>
    <property type="molecule type" value="Genomic_DNA"/>
</dbReference>
<name>A0A1W6KAL1_9GAMM</name>
<dbReference type="AlphaFoldDB" id="A0A1W6KAL1"/>
<dbReference type="Gene3D" id="3.40.50.2300">
    <property type="match status" value="2"/>
</dbReference>
<dbReference type="STRING" id="1420917.AU15_06750"/>
<proteinExistence type="predicted"/>
<evidence type="ECO:0000313" key="3">
    <source>
        <dbReference type="Proteomes" id="UP000193100"/>
    </source>
</evidence>
<dbReference type="PANTHER" id="PTHR35271">
    <property type="entry name" value="ABC TRANSPORTER, SUBSTRATE-BINDING LIPOPROTEIN-RELATED"/>
    <property type="match status" value="1"/>
</dbReference>
<feature type="chain" id="PRO_5013003925" evidence="1">
    <location>
        <begin position="26"/>
        <end position="328"/>
    </location>
</feature>
<reference evidence="2 3" key="1">
    <citation type="submission" date="2017-04" db="EMBL/GenBank/DDBJ databases">
        <title>Genome Sequence of Marinobacter salarius strain SMR5 Isolated from a culture of the Diatom Skeletonema marinoi.</title>
        <authorList>
            <person name="Topel M."/>
            <person name="Pinder M.I.M."/>
            <person name="Johansson O.N."/>
            <person name="Kourtchenko O."/>
            <person name="Godhe A."/>
            <person name="Clarke A.K."/>
        </authorList>
    </citation>
    <scope>NUCLEOTIDE SEQUENCE [LARGE SCALE GENOMIC DNA]</scope>
    <source>
        <strain evidence="2 3">SMR5</strain>
    </source>
</reference>
<sequence length="328" mass="34380">MANKILRTLIGTALLAMAAIAPAMAQSDEQRVVAITQIVEHPALDAVYQGIRDELEAQGYNDGEQVRIMHESAQGNAAIASQIARKFVGEGPDVIVAIATPSAQTMAAAARQTPVVFSAVTDPVGAKLVKSLKAPGANITGVTDMLPIERHLDLLERVVPDAKRIGTVYNPGEANAVALVELLEERLQARDMELVKAAATKTSEVLGAARSLVGKADAIYLTTDNTVISAVEAVISVGERASIPVFAADTATVGRGAVAALGFDYYDHGRQTGAMVARILEGANPGDMDVESVDTLELFVNPAAAERMGITLSDDLISDAKKVVNSDK</sequence>
<dbReference type="Proteomes" id="UP000193100">
    <property type="component" value="Chromosome"/>
</dbReference>
<dbReference type="InterPro" id="IPR007487">
    <property type="entry name" value="ABC_transpt-TYRBP-like"/>
</dbReference>
<dbReference type="PANTHER" id="PTHR35271:SF1">
    <property type="entry name" value="ABC TRANSPORTER, SUBSTRATE-BINDING LIPOPROTEIN"/>
    <property type="match status" value="1"/>
</dbReference>
<dbReference type="GeneID" id="77256360"/>
<dbReference type="InterPro" id="IPR028082">
    <property type="entry name" value="Peripla_BP_I"/>
</dbReference>
<dbReference type="SUPFAM" id="SSF53822">
    <property type="entry name" value="Periplasmic binding protein-like I"/>
    <property type="match status" value="1"/>
</dbReference>
<organism evidence="2 3">
    <name type="scientific">Marinobacter salarius</name>
    <dbReference type="NCBI Taxonomy" id="1420917"/>
    <lineage>
        <taxon>Bacteria</taxon>
        <taxon>Pseudomonadati</taxon>
        <taxon>Pseudomonadota</taxon>
        <taxon>Gammaproteobacteria</taxon>
        <taxon>Pseudomonadales</taxon>
        <taxon>Marinobacteraceae</taxon>
        <taxon>Marinobacter</taxon>
    </lineage>
</organism>
<keyword evidence="1" id="KW-0732">Signal</keyword>
<evidence type="ECO:0000313" key="2">
    <source>
        <dbReference type="EMBL" id="ARM84485.1"/>
    </source>
</evidence>
<evidence type="ECO:0000256" key="1">
    <source>
        <dbReference type="SAM" id="SignalP"/>
    </source>
</evidence>
<gene>
    <name evidence="2" type="ORF">MARSALSMR5_02418</name>
</gene>
<dbReference type="CDD" id="cd06325">
    <property type="entry name" value="PBP1_ABC_unchar_transporter"/>
    <property type="match status" value="1"/>
</dbReference>
<dbReference type="RefSeq" id="WP_075196869.1">
    <property type="nucleotide sequence ID" value="NZ_CP020931.1"/>
</dbReference>
<protein>
    <submittedName>
        <fullName evidence="2">ABC transporter substrate binding protein</fullName>
    </submittedName>
</protein>
<feature type="signal peptide" evidence="1">
    <location>
        <begin position="1"/>
        <end position="25"/>
    </location>
</feature>